<name>A0A7J9NE89_GOSSC</name>
<dbReference type="OrthoDB" id="10462810at2759"/>
<dbReference type="AlphaFoldDB" id="A0A7J9NE89"/>
<accession>A0A7J9NE89</accession>
<dbReference type="EMBL" id="JABFAF010279578">
    <property type="protein sequence ID" value="MBA0881612.1"/>
    <property type="molecule type" value="Genomic_DNA"/>
</dbReference>
<protein>
    <submittedName>
        <fullName evidence="1">Uncharacterized protein</fullName>
    </submittedName>
</protein>
<gene>
    <name evidence="1" type="ORF">Goshw_009061</name>
</gene>
<evidence type="ECO:0000313" key="1">
    <source>
        <dbReference type="EMBL" id="MBA0881612.1"/>
    </source>
</evidence>
<feature type="non-terminal residue" evidence="1">
    <location>
        <position position="1"/>
    </location>
</feature>
<reference evidence="1 2" key="1">
    <citation type="journal article" date="2019" name="Genome Biol. Evol.">
        <title>Insights into the evolution of the New World diploid cottons (Gossypium, subgenus Houzingenia) based on genome sequencing.</title>
        <authorList>
            <person name="Grover C.E."/>
            <person name="Arick M.A. 2nd"/>
            <person name="Thrash A."/>
            <person name="Conover J.L."/>
            <person name="Sanders W.S."/>
            <person name="Peterson D.G."/>
            <person name="Frelichowski J.E."/>
            <person name="Scheffler J.A."/>
            <person name="Scheffler B.E."/>
            <person name="Wendel J.F."/>
        </authorList>
    </citation>
    <scope>NUCLEOTIDE SEQUENCE [LARGE SCALE GENOMIC DNA]</scope>
    <source>
        <strain evidence="1">1</strain>
        <tissue evidence="1">Leaf</tissue>
    </source>
</reference>
<comment type="caution">
    <text evidence="1">The sequence shown here is derived from an EMBL/GenBank/DDBJ whole genome shotgun (WGS) entry which is preliminary data.</text>
</comment>
<organism evidence="1 2">
    <name type="scientific">Gossypium schwendimanii</name>
    <name type="common">Cotton</name>
    <dbReference type="NCBI Taxonomy" id="34291"/>
    <lineage>
        <taxon>Eukaryota</taxon>
        <taxon>Viridiplantae</taxon>
        <taxon>Streptophyta</taxon>
        <taxon>Embryophyta</taxon>
        <taxon>Tracheophyta</taxon>
        <taxon>Spermatophyta</taxon>
        <taxon>Magnoliopsida</taxon>
        <taxon>eudicotyledons</taxon>
        <taxon>Gunneridae</taxon>
        <taxon>Pentapetalae</taxon>
        <taxon>rosids</taxon>
        <taxon>malvids</taxon>
        <taxon>Malvales</taxon>
        <taxon>Malvaceae</taxon>
        <taxon>Malvoideae</taxon>
        <taxon>Gossypium</taxon>
    </lineage>
</organism>
<proteinExistence type="predicted"/>
<sequence length="38" mass="4777">GTIRRVMLEYLSLLKIYDFYQTNGRKHKHHTKIRQFRQ</sequence>
<dbReference type="Proteomes" id="UP000593576">
    <property type="component" value="Unassembled WGS sequence"/>
</dbReference>
<keyword evidence="2" id="KW-1185">Reference proteome</keyword>
<evidence type="ECO:0000313" key="2">
    <source>
        <dbReference type="Proteomes" id="UP000593576"/>
    </source>
</evidence>